<proteinExistence type="predicted"/>
<dbReference type="OrthoDB" id="2563155at2759"/>
<feature type="region of interest" description="Disordered" evidence="1">
    <location>
        <begin position="1"/>
        <end position="42"/>
    </location>
</feature>
<gene>
    <name evidence="2" type="ORF">GX51_03305</name>
</gene>
<sequence length="266" mass="30749">MESEKYVPPALRNRAANAEQEQHPQQQHQQQQQQHHSNQASPTYQRGAIDAYFSHSFHYSVRDNFFHNINITSSNNNNNNNDSRWFSETGPFLSIPITTPRPRPAARERERKRERERRQGTLNTTSDNPDTLAYITLYTNAHPFWHTKREILCKSHLDLLPTTPLPPPPSSSSSSSSPPSYPLFINQGLQSPYRQQPDPPAFAGYHRIRAVRYLEPHSRELAAYLELKFGTQQRTPEKWAGCFSRRWAVISVEMDGERVGWEGGRE</sequence>
<protein>
    <submittedName>
        <fullName evidence="2">Uncharacterized protein</fullName>
    </submittedName>
</protein>
<comment type="caution">
    <text evidence="2">The sequence shown here is derived from an EMBL/GenBank/DDBJ whole genome shotgun (WGS) entry which is preliminary data.</text>
</comment>
<name>A0A2B7X7D7_9EURO</name>
<feature type="compositionally biased region" description="Basic and acidic residues" evidence="1">
    <location>
        <begin position="105"/>
        <end position="119"/>
    </location>
</feature>
<evidence type="ECO:0000313" key="3">
    <source>
        <dbReference type="Proteomes" id="UP000224080"/>
    </source>
</evidence>
<dbReference type="EMBL" id="PDNC01000035">
    <property type="protein sequence ID" value="PGH04819.1"/>
    <property type="molecule type" value="Genomic_DNA"/>
</dbReference>
<reference evidence="2 3" key="1">
    <citation type="submission" date="2017-10" db="EMBL/GenBank/DDBJ databases">
        <title>Comparative genomics in systemic dimorphic fungi from Ajellomycetaceae.</title>
        <authorList>
            <person name="Munoz J.F."/>
            <person name="Mcewen J.G."/>
            <person name="Clay O.K."/>
            <person name="Cuomo C.A."/>
        </authorList>
    </citation>
    <scope>NUCLEOTIDE SEQUENCE [LARGE SCALE GENOMIC DNA]</scope>
    <source>
        <strain evidence="2 3">UAMH130</strain>
    </source>
</reference>
<keyword evidence="3" id="KW-1185">Reference proteome</keyword>
<feature type="region of interest" description="Disordered" evidence="1">
    <location>
        <begin position="76"/>
        <end position="127"/>
    </location>
</feature>
<accession>A0A2B7X7D7</accession>
<evidence type="ECO:0000256" key="1">
    <source>
        <dbReference type="SAM" id="MobiDB-lite"/>
    </source>
</evidence>
<dbReference type="AlphaFoldDB" id="A0A2B7X7D7"/>
<feature type="compositionally biased region" description="Low complexity" evidence="1">
    <location>
        <begin position="15"/>
        <end position="42"/>
    </location>
</feature>
<feature type="region of interest" description="Disordered" evidence="1">
    <location>
        <begin position="163"/>
        <end position="194"/>
    </location>
</feature>
<dbReference type="Proteomes" id="UP000224080">
    <property type="component" value="Unassembled WGS sequence"/>
</dbReference>
<evidence type="ECO:0000313" key="2">
    <source>
        <dbReference type="EMBL" id="PGH04819.1"/>
    </source>
</evidence>
<organism evidence="2 3">
    <name type="scientific">Blastomyces parvus</name>
    <dbReference type="NCBI Taxonomy" id="2060905"/>
    <lineage>
        <taxon>Eukaryota</taxon>
        <taxon>Fungi</taxon>
        <taxon>Dikarya</taxon>
        <taxon>Ascomycota</taxon>
        <taxon>Pezizomycotina</taxon>
        <taxon>Eurotiomycetes</taxon>
        <taxon>Eurotiomycetidae</taxon>
        <taxon>Onygenales</taxon>
        <taxon>Ajellomycetaceae</taxon>
        <taxon>Blastomyces</taxon>
    </lineage>
</organism>